<comment type="caution">
    <text evidence="3">Lacks conserved residue(s) required for the propagation of feature annotation.</text>
</comment>
<evidence type="ECO:0000256" key="4">
    <source>
        <dbReference type="SAM" id="SignalP"/>
    </source>
</evidence>
<dbReference type="InterPro" id="IPR000859">
    <property type="entry name" value="CUB_dom"/>
</dbReference>
<dbReference type="STRING" id="84645.A0A498NUI0"/>
<sequence>MEALTLLLGLLLTPSQANIIGTKKAESCGGYMTDWFGEFFSARYPNNYTDNSNCTWTIHSTGNKTVLLIFYDVGLETCCDYIQVYDGPSTHYPLLGDIRDGWDQPFISSNNDLTVHFYSDGSVTNRGFYANWAFVGPHPECGGHLYGSGLFSSPNYPNYYHDNAYCVWHLTAQQGQRIFLTFADVHTTNNLQVEQVTWLV</sequence>
<evidence type="ECO:0000313" key="7">
    <source>
        <dbReference type="Proteomes" id="UP000290572"/>
    </source>
</evidence>
<dbReference type="PANTHER" id="PTHR24251:SF41">
    <property type="entry name" value="DELETED IN MALIGNANT BRAIN TUMORS 1 PROTEIN-LIKE"/>
    <property type="match status" value="1"/>
</dbReference>
<feature type="domain" description="CUB" evidence="5">
    <location>
        <begin position="28"/>
        <end position="135"/>
    </location>
</feature>
<dbReference type="FunFam" id="2.60.120.290:FF:000005">
    <property type="entry name" value="Procollagen C-endopeptidase enhancer 1"/>
    <property type="match status" value="1"/>
</dbReference>
<reference evidence="6 7" key="1">
    <citation type="submission" date="2018-03" db="EMBL/GenBank/DDBJ databases">
        <title>Draft genome sequence of Rohu Carp (Labeo rohita).</title>
        <authorList>
            <person name="Das P."/>
            <person name="Kushwaha B."/>
            <person name="Joshi C.G."/>
            <person name="Kumar D."/>
            <person name="Nagpure N.S."/>
            <person name="Sahoo L."/>
            <person name="Das S.P."/>
            <person name="Bit A."/>
            <person name="Patnaik S."/>
            <person name="Meher P.K."/>
            <person name="Jayasankar P."/>
            <person name="Koringa P.G."/>
            <person name="Patel N.V."/>
            <person name="Hinsu A.T."/>
            <person name="Kumar R."/>
            <person name="Pandey M."/>
            <person name="Agarwal S."/>
            <person name="Srivastava S."/>
            <person name="Singh M."/>
            <person name="Iquebal M.A."/>
            <person name="Jaiswal S."/>
            <person name="Angadi U.B."/>
            <person name="Kumar N."/>
            <person name="Raza M."/>
            <person name="Shah T.M."/>
            <person name="Rai A."/>
            <person name="Jena J.K."/>
        </authorList>
    </citation>
    <scope>NUCLEOTIDE SEQUENCE [LARGE SCALE GENOMIC DNA]</scope>
    <source>
        <strain evidence="6">DASCIFA01</strain>
        <tissue evidence="6">Testis</tissue>
    </source>
</reference>
<keyword evidence="4" id="KW-0732">Signal</keyword>
<dbReference type="InterPro" id="IPR035914">
    <property type="entry name" value="Sperma_CUB_dom_sf"/>
</dbReference>
<gene>
    <name evidence="6" type="ORF">ROHU_003512</name>
</gene>
<keyword evidence="1" id="KW-0677">Repeat</keyword>
<accession>A0A498NUI0</accession>
<evidence type="ECO:0000313" key="6">
    <source>
        <dbReference type="EMBL" id="RXN35802.1"/>
    </source>
</evidence>
<dbReference type="PANTHER" id="PTHR24251">
    <property type="entry name" value="OVOCHYMASE-RELATED"/>
    <property type="match status" value="1"/>
</dbReference>
<proteinExistence type="predicted"/>
<dbReference type="SMART" id="SM00042">
    <property type="entry name" value="CUB"/>
    <property type="match status" value="1"/>
</dbReference>
<name>A0A498NUI0_LABRO</name>
<evidence type="ECO:0000256" key="2">
    <source>
        <dbReference type="ARBA" id="ARBA00023157"/>
    </source>
</evidence>
<feature type="chain" id="PRO_5019747570" evidence="4">
    <location>
        <begin position="18"/>
        <end position="200"/>
    </location>
</feature>
<dbReference type="SUPFAM" id="SSF49854">
    <property type="entry name" value="Spermadhesin, CUB domain"/>
    <property type="match status" value="2"/>
</dbReference>
<evidence type="ECO:0000259" key="5">
    <source>
        <dbReference type="PROSITE" id="PS01180"/>
    </source>
</evidence>
<dbReference type="Proteomes" id="UP000290572">
    <property type="component" value="Unassembled WGS sequence"/>
</dbReference>
<keyword evidence="7" id="KW-1185">Reference proteome</keyword>
<dbReference type="Gene3D" id="2.60.120.290">
    <property type="entry name" value="Spermadhesin, CUB domain"/>
    <property type="match status" value="2"/>
</dbReference>
<keyword evidence="2" id="KW-1015">Disulfide bond</keyword>
<organism evidence="6 7">
    <name type="scientific">Labeo rohita</name>
    <name type="common">Indian major carp</name>
    <name type="synonym">Cyprinus rohita</name>
    <dbReference type="NCBI Taxonomy" id="84645"/>
    <lineage>
        <taxon>Eukaryota</taxon>
        <taxon>Metazoa</taxon>
        <taxon>Chordata</taxon>
        <taxon>Craniata</taxon>
        <taxon>Vertebrata</taxon>
        <taxon>Euteleostomi</taxon>
        <taxon>Actinopterygii</taxon>
        <taxon>Neopterygii</taxon>
        <taxon>Teleostei</taxon>
        <taxon>Ostariophysi</taxon>
        <taxon>Cypriniformes</taxon>
        <taxon>Cyprinidae</taxon>
        <taxon>Labeoninae</taxon>
        <taxon>Labeonini</taxon>
        <taxon>Labeo</taxon>
    </lineage>
</organism>
<dbReference type="CDD" id="cd00041">
    <property type="entry name" value="CUB"/>
    <property type="match status" value="2"/>
</dbReference>
<dbReference type="Pfam" id="PF00431">
    <property type="entry name" value="CUB"/>
    <property type="match status" value="2"/>
</dbReference>
<comment type="caution">
    <text evidence="6">The sequence shown here is derived from an EMBL/GenBank/DDBJ whole genome shotgun (WGS) entry which is preliminary data.</text>
</comment>
<evidence type="ECO:0000256" key="1">
    <source>
        <dbReference type="ARBA" id="ARBA00022737"/>
    </source>
</evidence>
<feature type="domain" description="CUB" evidence="5">
    <location>
        <begin position="141"/>
        <end position="200"/>
    </location>
</feature>
<evidence type="ECO:0000256" key="3">
    <source>
        <dbReference type="PROSITE-ProRule" id="PRU00059"/>
    </source>
</evidence>
<feature type="signal peptide" evidence="4">
    <location>
        <begin position="1"/>
        <end position="17"/>
    </location>
</feature>
<dbReference type="PROSITE" id="PS01180">
    <property type="entry name" value="CUB"/>
    <property type="match status" value="2"/>
</dbReference>
<dbReference type="EMBL" id="QBIY01010652">
    <property type="protein sequence ID" value="RXN35802.1"/>
    <property type="molecule type" value="Genomic_DNA"/>
</dbReference>
<dbReference type="AlphaFoldDB" id="A0A498NUI0"/>
<protein>
    <submittedName>
        <fullName evidence="6">Deleted in malignant brain tumors 1-like protein</fullName>
    </submittedName>
</protein>